<dbReference type="Proteomes" id="UP000026961">
    <property type="component" value="Chromosome 7"/>
</dbReference>
<feature type="region of interest" description="Disordered" evidence="1">
    <location>
        <begin position="1"/>
        <end position="59"/>
    </location>
</feature>
<protein>
    <recommendedName>
        <fullName evidence="4">F-box domain-containing protein</fullName>
    </recommendedName>
</protein>
<keyword evidence="3" id="KW-1185">Reference proteome</keyword>
<dbReference type="SUPFAM" id="SSF81383">
    <property type="entry name" value="F-box domain"/>
    <property type="match status" value="1"/>
</dbReference>
<organism evidence="2">
    <name type="scientific">Oryza glumipatula</name>
    <dbReference type="NCBI Taxonomy" id="40148"/>
    <lineage>
        <taxon>Eukaryota</taxon>
        <taxon>Viridiplantae</taxon>
        <taxon>Streptophyta</taxon>
        <taxon>Embryophyta</taxon>
        <taxon>Tracheophyta</taxon>
        <taxon>Spermatophyta</taxon>
        <taxon>Magnoliopsida</taxon>
        <taxon>Liliopsida</taxon>
        <taxon>Poales</taxon>
        <taxon>Poaceae</taxon>
        <taxon>BOP clade</taxon>
        <taxon>Oryzoideae</taxon>
        <taxon>Oryzeae</taxon>
        <taxon>Oryzinae</taxon>
        <taxon>Oryza</taxon>
    </lineage>
</organism>
<dbReference type="Gramene" id="OGLUM07G17620.2">
    <property type="protein sequence ID" value="OGLUM07G17620.2"/>
    <property type="gene ID" value="OGLUM07G17620"/>
</dbReference>
<dbReference type="PANTHER" id="PTHR34709">
    <property type="entry name" value="OS10G0396666 PROTEIN"/>
    <property type="match status" value="1"/>
</dbReference>
<sequence>MAPAVLVPIDDSSDGEAGSATVVDVPSPAPAPAMDIDGDDDGRDRGGEGDGAAASGGSVDRLSDLSNDILAKILGHLRDIRNVATTAVLSRRWLDLWTHVDIIVLQYDEPPDSRIVQEVENACPVNCLCDRPRNWRDKDISMRSLTEIVILNFRGKQHELDLVRVLVQVAPALDLVRITCHRSLAAFGVELLRAYVRSFASFRTSVEVSQSN</sequence>
<name>A0A0E0AL51_9ORYZ</name>
<evidence type="ECO:0008006" key="4">
    <source>
        <dbReference type="Google" id="ProtNLM"/>
    </source>
</evidence>
<accession>A0A0E0AL51</accession>
<evidence type="ECO:0000256" key="1">
    <source>
        <dbReference type="SAM" id="MobiDB-lite"/>
    </source>
</evidence>
<dbReference type="InterPro" id="IPR036047">
    <property type="entry name" value="F-box-like_dom_sf"/>
</dbReference>
<reference evidence="2" key="1">
    <citation type="submission" date="2015-04" db="UniProtKB">
        <authorList>
            <consortium name="EnsemblPlants"/>
        </authorList>
    </citation>
    <scope>IDENTIFICATION</scope>
</reference>
<dbReference type="HOGENOM" id="CLU_1301395_0_0_1"/>
<dbReference type="EnsemblPlants" id="OGLUM07G17620.2">
    <property type="protein sequence ID" value="OGLUM07G17620.2"/>
    <property type="gene ID" value="OGLUM07G17620"/>
</dbReference>
<dbReference type="InterPro" id="IPR055312">
    <property type="entry name" value="FBL15-like"/>
</dbReference>
<reference evidence="2" key="2">
    <citation type="submission" date="2018-05" db="EMBL/GenBank/DDBJ databases">
        <title>OgluRS3 (Oryza glumaepatula Reference Sequence Version 3).</title>
        <authorList>
            <person name="Zhang J."/>
            <person name="Kudrna D."/>
            <person name="Lee S."/>
            <person name="Talag J."/>
            <person name="Welchert J."/>
            <person name="Wing R.A."/>
        </authorList>
    </citation>
    <scope>NUCLEOTIDE SEQUENCE [LARGE SCALE GENOMIC DNA]</scope>
</reference>
<evidence type="ECO:0000313" key="2">
    <source>
        <dbReference type="EnsemblPlants" id="OGLUM07G17620.2"/>
    </source>
</evidence>
<dbReference type="AlphaFoldDB" id="A0A0E0AL51"/>
<proteinExistence type="predicted"/>
<dbReference type="PANTHER" id="PTHR34709:SF52">
    <property type="entry name" value="OS07G0548100 PROTEIN"/>
    <property type="match status" value="1"/>
</dbReference>
<evidence type="ECO:0000313" key="3">
    <source>
        <dbReference type="Proteomes" id="UP000026961"/>
    </source>
</evidence>